<evidence type="ECO:0000313" key="4">
    <source>
        <dbReference type="EMBL" id="KAF4624509.1"/>
    </source>
</evidence>
<accession>A0A8H4VYG5</accession>
<dbReference type="EMBL" id="JAAMPI010001635">
    <property type="protein sequence ID" value="KAF4624509.1"/>
    <property type="molecule type" value="Genomic_DNA"/>
</dbReference>
<feature type="domain" description="DUF6594" evidence="3">
    <location>
        <begin position="51"/>
        <end position="285"/>
    </location>
</feature>
<protein>
    <recommendedName>
        <fullName evidence="3">DUF6594 domain-containing protein</fullName>
    </recommendedName>
</protein>
<dbReference type="Pfam" id="PF20237">
    <property type="entry name" value="DUF6594"/>
    <property type="match status" value="1"/>
</dbReference>
<keyword evidence="5" id="KW-1185">Reference proteome</keyword>
<comment type="caution">
    <text evidence="4">The sequence shown here is derived from an EMBL/GenBank/DDBJ whole genome shotgun (WGS) entry which is preliminary data.</text>
</comment>
<evidence type="ECO:0000256" key="1">
    <source>
        <dbReference type="SAM" id="MobiDB-lite"/>
    </source>
</evidence>
<gene>
    <name evidence="4" type="ORF">G7Y89_g13664</name>
</gene>
<feature type="compositionally biased region" description="Polar residues" evidence="1">
    <location>
        <begin position="1"/>
        <end position="19"/>
    </location>
</feature>
<feature type="transmembrane region" description="Helical" evidence="2">
    <location>
        <begin position="218"/>
        <end position="240"/>
    </location>
</feature>
<evidence type="ECO:0000256" key="2">
    <source>
        <dbReference type="SAM" id="Phobius"/>
    </source>
</evidence>
<keyword evidence="2" id="KW-1133">Transmembrane helix</keyword>
<sequence>MSNTPNSSSAPRLNTTTQKSVHETTVDDTDNAGPLPSLEVQQVLFRTCFESSNENKWGVRKFEGLALLNLCYYEYELENLEKKIREAGGAVSSSNLASLRSLMKEYDQAVKGFLQLSQTSRQAFTKAVSQHLSLFPSEMVSHELIPIYTDYANLKPKTPTGDQVRAVLQQILPLKAVADSDEVYFEHVSRTAAPGGAGAAGYRARSDSKQVSPFVDRLARVIVAITGGVFLLVPMIIMTFVQNAHLRLVVVSVAVVWFAVSVAVVSESSNQELIGATAAYTAVLVVYVGSTSGGSGTG</sequence>
<proteinExistence type="predicted"/>
<feature type="region of interest" description="Disordered" evidence="1">
    <location>
        <begin position="1"/>
        <end position="33"/>
    </location>
</feature>
<feature type="transmembrane region" description="Helical" evidence="2">
    <location>
        <begin position="246"/>
        <end position="266"/>
    </location>
</feature>
<reference evidence="4 5" key="1">
    <citation type="submission" date="2020-03" db="EMBL/GenBank/DDBJ databases">
        <title>Draft Genome Sequence of Cudoniella acicularis.</title>
        <authorList>
            <person name="Buettner E."/>
            <person name="Kellner H."/>
        </authorList>
    </citation>
    <scope>NUCLEOTIDE SEQUENCE [LARGE SCALE GENOMIC DNA]</scope>
    <source>
        <strain evidence="4 5">DSM 108380</strain>
    </source>
</reference>
<dbReference type="PANTHER" id="PTHR34502">
    <property type="entry name" value="DUF6594 DOMAIN-CONTAINING PROTEIN-RELATED"/>
    <property type="match status" value="1"/>
</dbReference>
<dbReference type="InterPro" id="IPR046529">
    <property type="entry name" value="DUF6594"/>
</dbReference>
<dbReference type="AlphaFoldDB" id="A0A8H4VYG5"/>
<feature type="transmembrane region" description="Helical" evidence="2">
    <location>
        <begin position="273"/>
        <end position="290"/>
    </location>
</feature>
<keyword evidence="2" id="KW-0812">Transmembrane</keyword>
<dbReference type="PANTHER" id="PTHR34502:SF5">
    <property type="entry name" value="DUF6594 DOMAIN-CONTAINING PROTEIN"/>
    <property type="match status" value="1"/>
</dbReference>
<name>A0A8H4VYG5_9HELO</name>
<evidence type="ECO:0000313" key="5">
    <source>
        <dbReference type="Proteomes" id="UP000566819"/>
    </source>
</evidence>
<organism evidence="4 5">
    <name type="scientific">Cudoniella acicularis</name>
    <dbReference type="NCBI Taxonomy" id="354080"/>
    <lineage>
        <taxon>Eukaryota</taxon>
        <taxon>Fungi</taxon>
        <taxon>Dikarya</taxon>
        <taxon>Ascomycota</taxon>
        <taxon>Pezizomycotina</taxon>
        <taxon>Leotiomycetes</taxon>
        <taxon>Helotiales</taxon>
        <taxon>Tricladiaceae</taxon>
        <taxon>Cudoniella</taxon>
    </lineage>
</organism>
<evidence type="ECO:0000259" key="3">
    <source>
        <dbReference type="Pfam" id="PF20237"/>
    </source>
</evidence>
<dbReference type="Proteomes" id="UP000566819">
    <property type="component" value="Unassembled WGS sequence"/>
</dbReference>
<keyword evidence="2" id="KW-0472">Membrane</keyword>
<dbReference type="OrthoDB" id="3498999at2759"/>